<name>A0A1X0RDH5_RHIZD</name>
<protein>
    <submittedName>
        <fullName evidence="1">Uncharacterized protein</fullName>
    </submittedName>
</protein>
<dbReference type="VEuPathDB" id="FungiDB:BCV72DRAFT_316366"/>
<accession>A0A1X0RDH5</accession>
<dbReference type="Proteomes" id="UP000242414">
    <property type="component" value="Unassembled WGS sequence"/>
</dbReference>
<dbReference type="AlphaFoldDB" id="A0A1X0RDH5"/>
<organism evidence="1">
    <name type="scientific">Rhizopus microsporus var. microsporus</name>
    <dbReference type="NCBI Taxonomy" id="86635"/>
    <lineage>
        <taxon>Eukaryota</taxon>
        <taxon>Fungi</taxon>
        <taxon>Fungi incertae sedis</taxon>
        <taxon>Mucoromycota</taxon>
        <taxon>Mucoromycotina</taxon>
        <taxon>Mucoromycetes</taxon>
        <taxon>Mucorales</taxon>
        <taxon>Mucorineae</taxon>
        <taxon>Rhizopodaceae</taxon>
        <taxon>Rhizopus</taxon>
    </lineage>
</organism>
<gene>
    <name evidence="1" type="ORF">BCV72DRAFT_316366</name>
</gene>
<dbReference type="OrthoDB" id="2216069at2759"/>
<sequence length="86" mass="9274">MTIDNLHISCTGGWSKVGEPAKIVDTKNKGNTITILGAISSQDVINISLRKPIVGTTAKIGMRAEHFLSYLGNMMNVLDKNELKGC</sequence>
<dbReference type="EMBL" id="KV921869">
    <property type="protein sequence ID" value="ORE10113.1"/>
    <property type="molecule type" value="Genomic_DNA"/>
</dbReference>
<evidence type="ECO:0000313" key="1">
    <source>
        <dbReference type="EMBL" id="ORE10113.1"/>
    </source>
</evidence>
<proteinExistence type="predicted"/>
<reference evidence="1" key="1">
    <citation type="journal article" date="2016" name="Proc. Natl. Acad. Sci. U.S.A.">
        <title>Lipid metabolic changes in an early divergent fungus govern the establishment of a mutualistic symbiosis with endobacteria.</title>
        <authorList>
            <person name="Lastovetsky O.A."/>
            <person name="Gaspar M.L."/>
            <person name="Mondo S.J."/>
            <person name="LaButti K.M."/>
            <person name="Sandor L."/>
            <person name="Grigoriev I.V."/>
            <person name="Henry S.A."/>
            <person name="Pawlowska T.E."/>
        </authorList>
    </citation>
    <scope>NUCLEOTIDE SEQUENCE [LARGE SCALE GENOMIC DNA]</scope>
    <source>
        <strain evidence="1">ATCC 52814</strain>
    </source>
</reference>